<organism evidence="11 12">
    <name type="scientific">Seiridium unicorne</name>
    <dbReference type="NCBI Taxonomy" id="138068"/>
    <lineage>
        <taxon>Eukaryota</taxon>
        <taxon>Fungi</taxon>
        <taxon>Dikarya</taxon>
        <taxon>Ascomycota</taxon>
        <taxon>Pezizomycotina</taxon>
        <taxon>Sordariomycetes</taxon>
        <taxon>Xylariomycetidae</taxon>
        <taxon>Amphisphaeriales</taxon>
        <taxon>Sporocadaceae</taxon>
        <taxon>Seiridium</taxon>
    </lineage>
</organism>
<feature type="chain" id="PRO_5045795279" description="Mannan endo-1,6-alpha-mannosidase" evidence="10">
    <location>
        <begin position="20"/>
        <end position="458"/>
    </location>
</feature>
<comment type="catalytic activity">
    <reaction evidence="1 8">
        <text>Random hydrolysis of (1-&gt;6)-alpha-D-mannosidic linkages in unbranched (1-&gt;6)-mannans.</text>
        <dbReference type="EC" id="3.2.1.101"/>
    </reaction>
</comment>
<dbReference type="InterPro" id="IPR014480">
    <property type="entry name" value="Mannan-1_6-alpha_mannosidase"/>
</dbReference>
<comment type="caution">
    <text evidence="11">The sequence shown here is derived from an EMBL/GenBank/DDBJ whole genome shotgun (WGS) entry which is preliminary data.</text>
</comment>
<dbReference type="PANTHER" id="PTHR12145:SF36">
    <property type="entry name" value="MANNAN ENDO-1,6-ALPHA-MANNOSIDASE DCW1"/>
    <property type="match status" value="1"/>
</dbReference>
<keyword evidence="4 10" id="KW-0732">Signal</keyword>
<evidence type="ECO:0000256" key="10">
    <source>
        <dbReference type="SAM" id="SignalP"/>
    </source>
</evidence>
<evidence type="ECO:0000256" key="8">
    <source>
        <dbReference type="PIRNR" id="PIRNR016302"/>
    </source>
</evidence>
<dbReference type="SUPFAM" id="SSF48208">
    <property type="entry name" value="Six-hairpin glycosidases"/>
    <property type="match status" value="1"/>
</dbReference>
<evidence type="ECO:0000256" key="7">
    <source>
        <dbReference type="ARBA" id="ARBA00023295"/>
    </source>
</evidence>
<evidence type="ECO:0000313" key="12">
    <source>
        <dbReference type="Proteomes" id="UP001408356"/>
    </source>
</evidence>
<dbReference type="Pfam" id="PF03663">
    <property type="entry name" value="Glyco_hydro_76"/>
    <property type="match status" value="1"/>
</dbReference>
<evidence type="ECO:0000256" key="4">
    <source>
        <dbReference type="ARBA" id="ARBA00022729"/>
    </source>
</evidence>
<comment type="similarity">
    <text evidence="2 8">Belongs to the glycosyl hydrolase 76 family.</text>
</comment>
<evidence type="ECO:0000256" key="9">
    <source>
        <dbReference type="SAM" id="MobiDB-lite"/>
    </source>
</evidence>
<keyword evidence="12" id="KW-1185">Reference proteome</keyword>
<evidence type="ECO:0000313" key="11">
    <source>
        <dbReference type="EMBL" id="KAK9412878.1"/>
    </source>
</evidence>
<dbReference type="Gene3D" id="1.50.10.20">
    <property type="match status" value="1"/>
</dbReference>
<dbReference type="PANTHER" id="PTHR12145">
    <property type="entry name" value="MANNAN ENDO-1,6-ALPHA-MANNOSIDASE DCW1"/>
    <property type="match status" value="1"/>
</dbReference>
<dbReference type="InterPro" id="IPR008928">
    <property type="entry name" value="6-hairpin_glycosidase_sf"/>
</dbReference>
<evidence type="ECO:0000256" key="2">
    <source>
        <dbReference type="ARBA" id="ARBA00009699"/>
    </source>
</evidence>
<protein>
    <recommendedName>
        <fullName evidence="3 8">Mannan endo-1,6-alpha-mannosidase</fullName>
        <ecNumber evidence="3 8">3.2.1.101</ecNumber>
    </recommendedName>
</protein>
<reference evidence="11 12" key="1">
    <citation type="journal article" date="2024" name="J. Plant Pathol.">
        <title>Sequence and assembly of the genome of Seiridium unicorne, isolate CBS 538.82, causal agent of cypress canker disease.</title>
        <authorList>
            <person name="Scali E."/>
            <person name="Rocca G.D."/>
            <person name="Danti R."/>
            <person name="Garbelotto M."/>
            <person name="Barberini S."/>
            <person name="Baroncelli R."/>
            <person name="Emiliani G."/>
        </authorList>
    </citation>
    <scope>NUCLEOTIDE SEQUENCE [LARGE SCALE GENOMIC DNA]</scope>
    <source>
        <strain evidence="11 12">BM-138-508</strain>
    </source>
</reference>
<sequence>MRVLQTLGLFGLLFSQAGAIDVDFTSDDSIKEGAATVAYGLVKFYTGNNTGDTPGNLPDPYYWWEAGAMFGGLIDYWAYTGDDSYNNITFQAMQHQVGDDADYMPENQTRSLGNDDQGFWALASMTAAEMNFTNPASDEPQWLALTQAIFNEYVDRWNDATATCGGGLRWQIYTFNNGYNYKNSISNGCFFNIASRLARYTGNTTFSDWAETIFAWEENVKFISSDWQVLDGAGNAGTDNCTEINGALFTYNAGIFLHGAAFMYNLTESDTWKTRISGLLGSIQTTFFQDGIMWEPPCESTSCNTDQQAFKGHLARWMATTAKLAPFTYDTIMPLLKSTATAAAQQCDGSPTTGFKGHDGTACGFSWLKNSTWDGNTGVGEQLNAMSVIMTQLVDSAPSPYTSESGGSSTGNADGGASDSSKVDTVKAITTGDKAGAGILTALVLASLLSSVALMVKD</sequence>
<keyword evidence="6" id="KW-0325">Glycoprotein</keyword>
<keyword evidence="7 8" id="KW-0326">Glycosidase</keyword>
<dbReference type="EC" id="3.2.1.101" evidence="3 8"/>
<evidence type="ECO:0000256" key="5">
    <source>
        <dbReference type="ARBA" id="ARBA00022801"/>
    </source>
</evidence>
<dbReference type="EMBL" id="JARVKF010000447">
    <property type="protein sequence ID" value="KAK9412878.1"/>
    <property type="molecule type" value="Genomic_DNA"/>
</dbReference>
<evidence type="ECO:0000256" key="6">
    <source>
        <dbReference type="ARBA" id="ARBA00023180"/>
    </source>
</evidence>
<feature type="signal peptide" evidence="10">
    <location>
        <begin position="1"/>
        <end position="19"/>
    </location>
</feature>
<dbReference type="InterPro" id="IPR005198">
    <property type="entry name" value="Glyco_hydro_76"/>
</dbReference>
<dbReference type="PIRSF" id="PIRSF016302">
    <property type="entry name" value="Man_a_manosd"/>
    <property type="match status" value="1"/>
</dbReference>
<dbReference type="Proteomes" id="UP001408356">
    <property type="component" value="Unassembled WGS sequence"/>
</dbReference>
<feature type="compositionally biased region" description="Polar residues" evidence="9">
    <location>
        <begin position="398"/>
        <end position="412"/>
    </location>
</feature>
<keyword evidence="5 8" id="KW-0378">Hydrolase</keyword>
<name>A0ABR2UE50_9PEZI</name>
<gene>
    <name evidence="11" type="ORF">SUNI508_12291</name>
</gene>
<evidence type="ECO:0000256" key="3">
    <source>
        <dbReference type="ARBA" id="ARBA00012350"/>
    </source>
</evidence>
<accession>A0ABR2UE50</accession>
<proteinExistence type="inferred from homology"/>
<evidence type="ECO:0000256" key="1">
    <source>
        <dbReference type="ARBA" id="ARBA00001452"/>
    </source>
</evidence>
<feature type="region of interest" description="Disordered" evidence="9">
    <location>
        <begin position="398"/>
        <end position="421"/>
    </location>
</feature>